<proteinExistence type="predicted"/>
<organism evidence="4">
    <name type="scientific">Echinostoma caproni</name>
    <dbReference type="NCBI Taxonomy" id="27848"/>
    <lineage>
        <taxon>Eukaryota</taxon>
        <taxon>Metazoa</taxon>
        <taxon>Spiralia</taxon>
        <taxon>Lophotrochozoa</taxon>
        <taxon>Platyhelminthes</taxon>
        <taxon>Trematoda</taxon>
        <taxon>Digenea</taxon>
        <taxon>Plagiorchiida</taxon>
        <taxon>Echinostomata</taxon>
        <taxon>Echinostomatoidea</taxon>
        <taxon>Echinostomatidae</taxon>
        <taxon>Echinostoma</taxon>
    </lineage>
</organism>
<name>A0A183B1U9_9TREM</name>
<evidence type="ECO:0000313" key="4">
    <source>
        <dbReference type="WBParaSite" id="ECPE_0001322301-mRNA-1"/>
    </source>
</evidence>
<reference evidence="4" key="1">
    <citation type="submission" date="2016-06" db="UniProtKB">
        <authorList>
            <consortium name="WormBaseParasite"/>
        </authorList>
    </citation>
    <scope>IDENTIFICATION</scope>
</reference>
<feature type="region of interest" description="Disordered" evidence="1">
    <location>
        <begin position="474"/>
        <end position="618"/>
    </location>
</feature>
<reference evidence="2 3" key="2">
    <citation type="submission" date="2018-11" db="EMBL/GenBank/DDBJ databases">
        <authorList>
            <consortium name="Pathogen Informatics"/>
        </authorList>
    </citation>
    <scope>NUCLEOTIDE SEQUENCE [LARGE SCALE GENOMIC DNA]</scope>
    <source>
        <strain evidence="2 3">Egypt</strain>
    </source>
</reference>
<feature type="compositionally biased region" description="Basic and acidic residues" evidence="1">
    <location>
        <begin position="35"/>
        <end position="67"/>
    </location>
</feature>
<evidence type="ECO:0000313" key="3">
    <source>
        <dbReference type="Proteomes" id="UP000272942"/>
    </source>
</evidence>
<gene>
    <name evidence="2" type="ORF">ECPE_LOCUS13184</name>
</gene>
<evidence type="ECO:0000313" key="2">
    <source>
        <dbReference type="EMBL" id="VDP90456.1"/>
    </source>
</evidence>
<evidence type="ECO:0000256" key="1">
    <source>
        <dbReference type="SAM" id="MobiDB-lite"/>
    </source>
</evidence>
<dbReference type="Proteomes" id="UP000272942">
    <property type="component" value="Unassembled WGS sequence"/>
</dbReference>
<dbReference type="OrthoDB" id="6259683at2759"/>
<accession>A0A183B1U9</accession>
<dbReference type="WBParaSite" id="ECPE_0001322301-mRNA-1">
    <property type="protein sequence ID" value="ECPE_0001322301-mRNA-1"/>
    <property type="gene ID" value="ECPE_0001322301"/>
</dbReference>
<feature type="region of interest" description="Disordered" evidence="1">
    <location>
        <begin position="22"/>
        <end position="80"/>
    </location>
</feature>
<sequence length="636" mass="70632">MQTKDEQNEKLLTEAAKHLVQNVLRSVEESDEDKETPHLRRPSNSDKSSDTHDHNIKDHSSNEKIDTEENESVVEAQPVEKNRDSITVKFAEGLSVTNANAVKIVSSSTSTTTTTTSTSEEISSVEEVPRLCETRIGFIHPLGPIPISPVVQFPTEMTKVRFPVELEHGCVHEDRFYAPIRSSGVGANSPGSPHACLTLIEPIDLSGDTMWQSTTTDLAMASSQPETKTAATIIESSGPVTATSWYSSERNGHVPISDSPNPTGLIPSNSGENVIETENSKAPKPVKLTKDTVTNNLIDEKLGPFTQALPTYTPSRVYLRTINQNLTLNSAGFSNTGSPYSQRYVPNFYTSETEKPGIRDDVPRLVLSDSPPETHRRVRSIEEVLSPCPLCPRFVRRSVKNLTPVRNSSPLRKRLSLSWWQPLNSTDPPRFTLPEPSVKVVRRLVQEQTARELRMANAIAQAHREAELQKAAKYERIRNRARRHSSRQSRTQLTTHTKEFTRPRIKVNPDSMHTHSIRVSGVQKLAPRNEFEQITQTDSAQTRRKYSNHSGASSTRETESETIDDFSDRKPISIRLDQQTLTLPDMPITSPSQTVTPIPLDYSRVNDSSAGGLTETGAGVCEIPEVELETPKAEAA</sequence>
<keyword evidence="3" id="KW-1185">Reference proteome</keyword>
<dbReference type="AlphaFoldDB" id="A0A183B1U9"/>
<protein>
    <submittedName>
        <fullName evidence="2 4">Uncharacterized protein</fullName>
    </submittedName>
</protein>
<dbReference type="EMBL" id="UZAN01054501">
    <property type="protein sequence ID" value="VDP90456.1"/>
    <property type="molecule type" value="Genomic_DNA"/>
</dbReference>